<dbReference type="GO" id="GO:0006302">
    <property type="term" value="P:double-strand break repair"/>
    <property type="evidence" value="ECO:0007669"/>
    <property type="project" value="TreeGrafter"/>
</dbReference>
<dbReference type="SUPFAM" id="SSF52540">
    <property type="entry name" value="P-loop containing nucleoside triphosphate hydrolases"/>
    <property type="match status" value="1"/>
</dbReference>
<dbReference type="InterPro" id="IPR003395">
    <property type="entry name" value="RecF/RecN/SMC_N"/>
</dbReference>
<keyword evidence="3" id="KW-1185">Reference proteome</keyword>
<reference evidence="2" key="1">
    <citation type="submission" date="2019-08" db="EMBL/GenBank/DDBJ databases">
        <title>Genomic characterization of a novel candidate phylum (ARYD3) from a high temperature, high salinity tertiary oil reservoir in north central Oklahoma, USA.</title>
        <authorList>
            <person name="Youssef N.H."/>
            <person name="Yadav A."/>
            <person name="Elshahed M.S."/>
        </authorList>
    </citation>
    <scope>NUCLEOTIDE SEQUENCE [LARGE SCALE GENOMIC DNA]</scope>
    <source>
        <strain evidence="2">ARYD3</strain>
    </source>
</reference>
<evidence type="ECO:0000313" key="3">
    <source>
        <dbReference type="Proteomes" id="UP000324143"/>
    </source>
</evidence>
<sequence>MLLKKMHLKNFRNLRKEKVTFFPSVNVIVGNNGSGKSNLLEAIYLFYKGKSFRKSKLIDMINWEKDFFRIKISTDDEMYNNLFFYYDKKKIFNME</sequence>
<dbReference type="GO" id="GO:0000731">
    <property type="term" value="P:DNA synthesis involved in DNA repair"/>
    <property type="evidence" value="ECO:0007669"/>
    <property type="project" value="TreeGrafter"/>
</dbReference>
<dbReference type="PANTHER" id="PTHR32182:SF0">
    <property type="entry name" value="DNA REPLICATION AND REPAIR PROTEIN RECF"/>
    <property type="match status" value="1"/>
</dbReference>
<accession>A0A5D0MFN8</accession>
<protein>
    <submittedName>
        <fullName evidence="2">AAA family ATPase</fullName>
    </submittedName>
</protein>
<name>A0A5D0MFN8_9BACT</name>
<dbReference type="Pfam" id="PF02463">
    <property type="entry name" value="SMC_N"/>
    <property type="match status" value="1"/>
</dbReference>
<organism evidence="2 3">
    <name type="scientific">Candidatus Mcinerneyibacterium aminivorans</name>
    <dbReference type="NCBI Taxonomy" id="2703815"/>
    <lineage>
        <taxon>Bacteria</taxon>
        <taxon>Candidatus Macinerneyibacteriota</taxon>
        <taxon>Candidatus Mcinerneyibacteria</taxon>
        <taxon>Candidatus Mcinerneyibacteriales</taxon>
        <taxon>Candidatus Mcinerneyibacteriaceae</taxon>
        <taxon>Candidatus Mcinerneyibacterium</taxon>
    </lineage>
</organism>
<dbReference type="InterPro" id="IPR027417">
    <property type="entry name" value="P-loop_NTPase"/>
</dbReference>
<dbReference type="AlphaFoldDB" id="A0A5D0MFN8"/>
<feature type="domain" description="RecF/RecN/SMC N-terminal" evidence="1">
    <location>
        <begin position="3"/>
        <end position="63"/>
    </location>
</feature>
<dbReference type="Gene3D" id="3.40.50.300">
    <property type="entry name" value="P-loop containing nucleotide triphosphate hydrolases"/>
    <property type="match status" value="1"/>
</dbReference>
<dbReference type="EMBL" id="VSIX01000026">
    <property type="protein sequence ID" value="TYB31846.1"/>
    <property type="molecule type" value="Genomic_DNA"/>
</dbReference>
<evidence type="ECO:0000259" key="1">
    <source>
        <dbReference type="Pfam" id="PF02463"/>
    </source>
</evidence>
<gene>
    <name evidence="2" type="ORF">FXF47_01880</name>
</gene>
<proteinExistence type="predicted"/>
<dbReference type="PANTHER" id="PTHR32182">
    <property type="entry name" value="DNA REPLICATION AND REPAIR PROTEIN RECF"/>
    <property type="match status" value="1"/>
</dbReference>
<evidence type="ECO:0000313" key="2">
    <source>
        <dbReference type="EMBL" id="TYB31846.1"/>
    </source>
</evidence>
<dbReference type="Proteomes" id="UP000324143">
    <property type="component" value="Unassembled WGS sequence"/>
</dbReference>
<comment type="caution">
    <text evidence="2">The sequence shown here is derived from an EMBL/GenBank/DDBJ whole genome shotgun (WGS) entry which is preliminary data.</text>
</comment>